<keyword evidence="3 7" id="KW-0689">Ribosomal protein</keyword>
<evidence type="ECO:0000256" key="7">
    <source>
        <dbReference type="HAMAP-Rule" id="MF_00537"/>
    </source>
</evidence>
<dbReference type="FunFam" id="1.10.287.1480:FF:000001">
    <property type="entry name" value="30S ribosomal protein S14"/>
    <property type="match status" value="1"/>
</dbReference>
<evidence type="ECO:0000256" key="2">
    <source>
        <dbReference type="ARBA" id="ARBA00009083"/>
    </source>
</evidence>
<dbReference type="InterPro" id="IPR023036">
    <property type="entry name" value="Ribosomal_uS14_bac/plastid"/>
</dbReference>
<keyword evidence="7" id="KW-0694">RNA-binding</keyword>
<dbReference type="EMBL" id="JMCC02000044">
    <property type="protein sequence ID" value="KIG15955.1"/>
    <property type="molecule type" value="Genomic_DNA"/>
</dbReference>
<evidence type="ECO:0000256" key="6">
    <source>
        <dbReference type="ARBA" id="ARBA00047110"/>
    </source>
</evidence>
<proteinExistence type="inferred from homology"/>
<accession>A0A0C2D2F8</accession>
<dbReference type="GO" id="GO:0003735">
    <property type="term" value="F:structural constituent of ribosome"/>
    <property type="evidence" value="ECO:0007669"/>
    <property type="project" value="InterPro"/>
</dbReference>
<evidence type="ECO:0000256" key="5">
    <source>
        <dbReference type="ARBA" id="ARBA00035167"/>
    </source>
</evidence>
<dbReference type="GO" id="GO:0015935">
    <property type="term" value="C:small ribosomal subunit"/>
    <property type="evidence" value="ECO:0007669"/>
    <property type="project" value="TreeGrafter"/>
</dbReference>
<dbReference type="Gene3D" id="1.10.287.1480">
    <property type="match status" value="1"/>
</dbReference>
<gene>
    <name evidence="7" type="primary">rpsN</name>
    <name evidence="8" type="ORF">DB30_05009</name>
</gene>
<dbReference type="GO" id="GO:0005737">
    <property type="term" value="C:cytoplasm"/>
    <property type="evidence" value="ECO:0007669"/>
    <property type="project" value="UniProtKB-ARBA"/>
</dbReference>
<dbReference type="GO" id="GO:0006412">
    <property type="term" value="P:translation"/>
    <property type="evidence" value="ECO:0007669"/>
    <property type="project" value="UniProtKB-UniRule"/>
</dbReference>
<dbReference type="PANTHER" id="PTHR19836:SF19">
    <property type="entry name" value="SMALL RIBOSOMAL SUBUNIT PROTEIN US14M"/>
    <property type="match status" value="1"/>
</dbReference>
<keyword evidence="4 7" id="KW-0687">Ribonucleoprotein</keyword>
<sequence>MAKLSQVLRDKKREKLIVKYADKRAELRAQMKDPDLDPDVKAEVMAKLDSLPRNSCPTRLTRRCFLTGRSKAVYRKFGLSRIALRDLALRGDLPGVTKSSW</sequence>
<protein>
    <recommendedName>
        <fullName evidence="5 7">Small ribosomal subunit protein uS14</fullName>
    </recommendedName>
</protein>
<dbReference type="GO" id="GO:0019843">
    <property type="term" value="F:rRNA binding"/>
    <property type="evidence" value="ECO:0007669"/>
    <property type="project" value="UniProtKB-UniRule"/>
</dbReference>
<organism evidence="8 9">
    <name type="scientific">Enhygromyxa salina</name>
    <dbReference type="NCBI Taxonomy" id="215803"/>
    <lineage>
        <taxon>Bacteria</taxon>
        <taxon>Pseudomonadati</taxon>
        <taxon>Myxococcota</taxon>
        <taxon>Polyangia</taxon>
        <taxon>Nannocystales</taxon>
        <taxon>Nannocystaceae</taxon>
        <taxon>Enhygromyxa</taxon>
    </lineage>
</organism>
<keyword evidence="7" id="KW-0699">rRNA-binding</keyword>
<dbReference type="InterPro" id="IPR001209">
    <property type="entry name" value="Ribosomal_uS14"/>
</dbReference>
<evidence type="ECO:0000313" key="9">
    <source>
        <dbReference type="Proteomes" id="UP000031599"/>
    </source>
</evidence>
<dbReference type="Pfam" id="PF00253">
    <property type="entry name" value="Ribosomal_S14"/>
    <property type="match status" value="1"/>
</dbReference>
<name>A0A0C2D2F8_9BACT</name>
<comment type="similarity">
    <text evidence="2 7">Belongs to the universal ribosomal protein uS14 family.</text>
</comment>
<dbReference type="RefSeq" id="WP_052550471.1">
    <property type="nucleotide sequence ID" value="NZ_JMCC02000044.1"/>
</dbReference>
<dbReference type="HAMAP" id="MF_00537">
    <property type="entry name" value="Ribosomal_uS14_1"/>
    <property type="match status" value="1"/>
</dbReference>
<dbReference type="SUPFAM" id="SSF57716">
    <property type="entry name" value="Glucocorticoid receptor-like (DNA-binding domain)"/>
    <property type="match status" value="1"/>
</dbReference>
<evidence type="ECO:0000256" key="4">
    <source>
        <dbReference type="ARBA" id="ARBA00023274"/>
    </source>
</evidence>
<comment type="function">
    <text evidence="1 7">Binds 16S rRNA, required for the assembly of 30S particles and may also be responsible for determining the conformation of the 16S rRNA at the A site.</text>
</comment>
<evidence type="ECO:0000256" key="1">
    <source>
        <dbReference type="ARBA" id="ARBA00003686"/>
    </source>
</evidence>
<dbReference type="PROSITE" id="PS00527">
    <property type="entry name" value="RIBOSOMAL_S14"/>
    <property type="match status" value="1"/>
</dbReference>
<dbReference type="InterPro" id="IPR018271">
    <property type="entry name" value="Ribosomal_uS14_CS"/>
</dbReference>
<dbReference type="PANTHER" id="PTHR19836">
    <property type="entry name" value="30S RIBOSOMAL PROTEIN S14"/>
    <property type="match status" value="1"/>
</dbReference>
<dbReference type="Proteomes" id="UP000031599">
    <property type="component" value="Unassembled WGS sequence"/>
</dbReference>
<comment type="subunit">
    <text evidence="6 7">Part of the 30S ribosomal subunit. Contacts proteins S3 and S10.</text>
</comment>
<dbReference type="AlphaFoldDB" id="A0A0C2D2F8"/>
<comment type="caution">
    <text evidence="8">The sequence shown here is derived from an EMBL/GenBank/DDBJ whole genome shotgun (WGS) entry which is preliminary data.</text>
</comment>
<dbReference type="NCBIfam" id="NF006477">
    <property type="entry name" value="PRK08881.1"/>
    <property type="match status" value="1"/>
</dbReference>
<reference evidence="8 9" key="1">
    <citation type="submission" date="2014-12" db="EMBL/GenBank/DDBJ databases">
        <title>Genome assembly of Enhygromyxa salina DSM 15201.</title>
        <authorList>
            <person name="Sharma G."/>
            <person name="Subramanian S."/>
        </authorList>
    </citation>
    <scope>NUCLEOTIDE SEQUENCE [LARGE SCALE GENOMIC DNA]</scope>
    <source>
        <strain evidence="8 9">DSM 15201</strain>
    </source>
</reference>
<evidence type="ECO:0000313" key="8">
    <source>
        <dbReference type="EMBL" id="KIG15955.1"/>
    </source>
</evidence>
<evidence type="ECO:0000256" key="3">
    <source>
        <dbReference type="ARBA" id="ARBA00022980"/>
    </source>
</evidence>